<name>A0ABT3JPG4_9FLAO</name>
<dbReference type="Gene3D" id="3.40.50.1580">
    <property type="entry name" value="Nucleoside phosphorylase domain"/>
    <property type="match status" value="1"/>
</dbReference>
<protein>
    <submittedName>
        <fullName evidence="2">Nucleosidase</fullName>
    </submittedName>
</protein>
<organism evidence="2 3">
    <name type="scientific">Kaistella yananensis</name>
    <dbReference type="NCBI Taxonomy" id="2989820"/>
    <lineage>
        <taxon>Bacteria</taxon>
        <taxon>Pseudomonadati</taxon>
        <taxon>Bacteroidota</taxon>
        <taxon>Flavobacteriia</taxon>
        <taxon>Flavobacteriales</taxon>
        <taxon>Weeksellaceae</taxon>
        <taxon>Chryseobacterium group</taxon>
        <taxon>Kaistella</taxon>
    </lineage>
</organism>
<evidence type="ECO:0000313" key="3">
    <source>
        <dbReference type="Proteomes" id="UP001209107"/>
    </source>
</evidence>
<dbReference type="InterPro" id="IPR035994">
    <property type="entry name" value="Nucleoside_phosphorylase_sf"/>
</dbReference>
<dbReference type="Proteomes" id="UP001209107">
    <property type="component" value="Unassembled WGS sequence"/>
</dbReference>
<dbReference type="RefSeq" id="WP_088469095.1">
    <property type="nucleotide sequence ID" value="NZ_JAPCHZ010000004.1"/>
</dbReference>
<accession>A0ABT3JPG4</accession>
<dbReference type="EMBL" id="JAPCHZ010000004">
    <property type="protein sequence ID" value="MCW4452376.1"/>
    <property type="molecule type" value="Genomic_DNA"/>
</dbReference>
<comment type="caution">
    <text evidence="2">The sequence shown here is derived from an EMBL/GenBank/DDBJ whole genome shotgun (WGS) entry which is preliminary data.</text>
</comment>
<feature type="domain" description="Nucleoside phosphorylase" evidence="1">
    <location>
        <begin position="34"/>
        <end position="179"/>
    </location>
</feature>
<dbReference type="PANTHER" id="PTHR46832:SF1">
    <property type="entry name" value="5'-METHYLTHIOADENOSINE_S-ADENOSYLHOMOCYSTEINE NUCLEOSIDASE"/>
    <property type="match status" value="1"/>
</dbReference>
<proteinExistence type="predicted"/>
<reference evidence="2 3" key="1">
    <citation type="submission" date="2022-10" db="EMBL/GenBank/DDBJ databases">
        <title>Kaistella sp. BT-6-1-3.</title>
        <authorList>
            <person name="Ai J."/>
            <person name="Deng Z."/>
        </authorList>
    </citation>
    <scope>NUCLEOTIDE SEQUENCE [LARGE SCALE GENOMIC DNA]</scope>
    <source>
        <strain evidence="2 3">BT6-1-3</strain>
    </source>
</reference>
<dbReference type="SUPFAM" id="SSF53167">
    <property type="entry name" value="Purine and uridine phosphorylases"/>
    <property type="match status" value="1"/>
</dbReference>
<evidence type="ECO:0000313" key="2">
    <source>
        <dbReference type="EMBL" id="MCW4452376.1"/>
    </source>
</evidence>
<dbReference type="PANTHER" id="PTHR46832">
    <property type="entry name" value="5'-METHYLTHIOADENOSINE/S-ADENOSYLHOMOCYSTEINE NUCLEOSIDASE"/>
    <property type="match status" value="1"/>
</dbReference>
<evidence type="ECO:0000259" key="1">
    <source>
        <dbReference type="Pfam" id="PF01048"/>
    </source>
</evidence>
<dbReference type="InterPro" id="IPR000845">
    <property type="entry name" value="Nucleoside_phosphorylase_d"/>
</dbReference>
<dbReference type="Pfam" id="PF01048">
    <property type="entry name" value="PNP_UDP_1"/>
    <property type="match status" value="1"/>
</dbReference>
<gene>
    <name evidence="2" type="ORF">OK344_09150</name>
</gene>
<keyword evidence="3" id="KW-1185">Reference proteome</keyword>
<sequence length="197" mass="21946">MTINGKLYSNILLVFALESEAGKEFESFNKLFVGVGKIKATYHLVKAIQKSKPDLIINLGTAGSTVFDRGTIVNCNRFIQRDMDVRALGFKKFETPFSDEPILLEYGIKTSHLPNGICGSGDQFEMEHINPEYNVIDMEAFALAKVAEQEKIDFLCLKYISDGADGNAADDWTQEVKKASIALKRELDSRSLTKPTI</sequence>